<comment type="caution">
    <text evidence="2">The sequence shown here is derived from an EMBL/GenBank/DDBJ whole genome shotgun (WGS) entry which is preliminary data.</text>
</comment>
<evidence type="ECO:0000313" key="3">
    <source>
        <dbReference type="Proteomes" id="UP000652761"/>
    </source>
</evidence>
<feature type="region of interest" description="Disordered" evidence="1">
    <location>
        <begin position="124"/>
        <end position="172"/>
    </location>
</feature>
<evidence type="ECO:0000313" key="2">
    <source>
        <dbReference type="EMBL" id="MQM16243.1"/>
    </source>
</evidence>
<name>A0A843XAA6_COLES</name>
<dbReference type="EMBL" id="NMUH01006914">
    <property type="protein sequence ID" value="MQM16243.1"/>
    <property type="molecule type" value="Genomic_DNA"/>
</dbReference>
<protein>
    <submittedName>
        <fullName evidence="2">Uncharacterized protein</fullName>
    </submittedName>
</protein>
<evidence type="ECO:0000256" key="1">
    <source>
        <dbReference type="SAM" id="MobiDB-lite"/>
    </source>
</evidence>
<dbReference type="PANTHER" id="PTHR36757">
    <property type="entry name" value="BNAANNG22500D PROTEIN"/>
    <property type="match status" value="1"/>
</dbReference>
<reference evidence="2" key="1">
    <citation type="submission" date="2017-07" db="EMBL/GenBank/DDBJ databases">
        <title>Taro Niue Genome Assembly and Annotation.</title>
        <authorList>
            <person name="Atibalentja N."/>
            <person name="Keating K."/>
            <person name="Fields C.J."/>
        </authorList>
    </citation>
    <scope>NUCLEOTIDE SEQUENCE</scope>
    <source>
        <strain evidence="2">Niue_2</strain>
        <tissue evidence="2">Leaf</tissue>
    </source>
</reference>
<accession>A0A843XAA6</accession>
<dbReference type="AlphaFoldDB" id="A0A843XAA6"/>
<dbReference type="OrthoDB" id="1923860at2759"/>
<feature type="compositionally biased region" description="Polar residues" evidence="1">
    <location>
        <begin position="211"/>
        <end position="232"/>
    </location>
</feature>
<feature type="region of interest" description="Disordered" evidence="1">
    <location>
        <begin position="211"/>
        <end position="276"/>
    </location>
</feature>
<dbReference type="PANTHER" id="PTHR36757:SF1">
    <property type="entry name" value="GENOME ASSEMBLY, CHROMOSOME: A04"/>
    <property type="match status" value="1"/>
</dbReference>
<sequence>MALELFSESWATWPAAPSPAAGATSSPRISFSRDLDGATSHHHHIHHQQRTDSSLLDSSSSPDFDFCVSGDRPEQEYSYAADELFSDGFLLPVPILPRGAAAVPSAFPSLSTRTAVAAPSVSSSSVSGIRPVRPLPTPRAEVRKDCSEGISTVPGSGGATEEKPASGKQPTSFWKFGRSSSLNCSGSSSGAVGGTGSRRASLICSLPLLSRSKSTGSHPSPPTLKQRQQSFNGTTAIPTPSTATAAASSSGSGSKLSRKGSGNGGTAVRNPYYYGQHQHGGGGVRISPVLNVPPPYIPKGSGAGLFSFGHLLCSSRERSRKKTQQPAAPPQQSS</sequence>
<feature type="compositionally biased region" description="Low complexity" evidence="1">
    <location>
        <begin position="233"/>
        <end position="255"/>
    </location>
</feature>
<feature type="region of interest" description="Disordered" evidence="1">
    <location>
        <begin position="14"/>
        <end position="59"/>
    </location>
</feature>
<gene>
    <name evidence="2" type="ORF">Taro_049197</name>
</gene>
<proteinExistence type="predicted"/>
<feature type="compositionally biased region" description="Low complexity" evidence="1">
    <location>
        <begin position="14"/>
        <end position="27"/>
    </location>
</feature>
<dbReference type="Proteomes" id="UP000652761">
    <property type="component" value="Unassembled WGS sequence"/>
</dbReference>
<organism evidence="2 3">
    <name type="scientific">Colocasia esculenta</name>
    <name type="common">Wild taro</name>
    <name type="synonym">Arum esculentum</name>
    <dbReference type="NCBI Taxonomy" id="4460"/>
    <lineage>
        <taxon>Eukaryota</taxon>
        <taxon>Viridiplantae</taxon>
        <taxon>Streptophyta</taxon>
        <taxon>Embryophyta</taxon>
        <taxon>Tracheophyta</taxon>
        <taxon>Spermatophyta</taxon>
        <taxon>Magnoliopsida</taxon>
        <taxon>Liliopsida</taxon>
        <taxon>Araceae</taxon>
        <taxon>Aroideae</taxon>
        <taxon>Colocasieae</taxon>
        <taxon>Colocasia</taxon>
    </lineage>
</organism>
<keyword evidence="3" id="KW-1185">Reference proteome</keyword>